<dbReference type="PANTHER" id="PTHR31806:SF8">
    <property type="entry name" value="TRANSPORTER, PUTATIVE (AFU_ORTHOLOGUE AFUA_2G03000)-RELATED"/>
    <property type="match status" value="1"/>
</dbReference>
<dbReference type="Proteomes" id="UP001147746">
    <property type="component" value="Unassembled WGS sequence"/>
</dbReference>
<evidence type="ECO:0000256" key="8">
    <source>
        <dbReference type="PIRNR" id="PIRNR002744"/>
    </source>
</evidence>
<evidence type="ECO:0000256" key="5">
    <source>
        <dbReference type="ARBA" id="ARBA00022692"/>
    </source>
</evidence>
<feature type="transmembrane region" description="Helical" evidence="10">
    <location>
        <begin position="447"/>
        <end position="468"/>
    </location>
</feature>
<evidence type="ECO:0000256" key="1">
    <source>
        <dbReference type="ARBA" id="ARBA00004141"/>
    </source>
</evidence>
<dbReference type="EMBL" id="JAPZBO010000007">
    <property type="protein sequence ID" value="KAJ5311064.1"/>
    <property type="molecule type" value="Genomic_DNA"/>
</dbReference>
<dbReference type="GO" id="GO:0015851">
    <property type="term" value="P:nucleobase transport"/>
    <property type="evidence" value="ECO:0007669"/>
    <property type="project" value="UniProtKB-ARBA"/>
</dbReference>
<sequence length="514" mass="55768">MSPSSFDAIHHDPTRTMDADKLPVPDHEISVIEAGVAKEVSEPQNLLQRWVVYLEQKFGMEARGIDRVPEELRGTKTSLMDYCQMALVWFSSNCTAASIAIGLLGPKVFGIGLSDGLVLSVFATMLAALAVGYISTFGPASGNRTMVIIRYTMGWWPSRICVLLNLVIMLGWGLVDVLITGQILTAIDGGGMTVIVGVVVASLVSLLVVVFGIGVFHTFERYAWVPQLMVMFILIGLAGPLFKTDAMTTECGSNEFLFLVFSGSLTWAPAGADFYVYFSPNATRWKVCLSATLGLGISTAFTTMLGVGIGTGTASNPNWANAYDQSTGALLVEIFRPLDRFGSFCSVILALGLIANNVAGTYSAALSFQLLGRWFAQIPRLIWTVVGVMIYTVLACVGRNSFYDVFENFLALMGYWVAIWITLTLEEEFIFRRKAGYDWTAWNSPKLLPIGLAALAAFLVGWAGAILGMNQTYFTGPIGNLVGGGIDFGIPLGASWSGIVFPCLRWLELKYVGR</sequence>
<dbReference type="InterPro" id="IPR001248">
    <property type="entry name" value="Pur-cyt_permease"/>
</dbReference>
<keyword evidence="3 8" id="KW-0813">Transport</keyword>
<name>A0A9W9U3G0_9EURO</name>
<dbReference type="AlphaFoldDB" id="A0A9W9U3G0"/>
<dbReference type="Pfam" id="PF02133">
    <property type="entry name" value="Transp_cyt_pur"/>
    <property type="match status" value="1"/>
</dbReference>
<reference evidence="11" key="2">
    <citation type="journal article" date="2023" name="IMA Fungus">
        <title>Comparative genomic study of the Penicillium genus elucidates a diverse pangenome and 15 lateral gene transfer events.</title>
        <authorList>
            <person name="Petersen C."/>
            <person name="Sorensen T."/>
            <person name="Nielsen M.R."/>
            <person name="Sondergaard T.E."/>
            <person name="Sorensen J.L."/>
            <person name="Fitzpatrick D.A."/>
            <person name="Frisvad J.C."/>
            <person name="Nielsen K.L."/>
        </authorList>
    </citation>
    <scope>NUCLEOTIDE SEQUENCE</scope>
    <source>
        <strain evidence="11">IBT 21472</strain>
    </source>
</reference>
<keyword evidence="5 10" id="KW-0812">Transmembrane</keyword>
<feature type="transmembrane region" description="Helical" evidence="10">
    <location>
        <begin position="117"/>
        <end position="140"/>
    </location>
</feature>
<comment type="subcellular location">
    <subcellularLocation>
        <location evidence="1">Membrane</location>
        <topology evidence="1">Multi-pass membrane protein</topology>
    </subcellularLocation>
</comment>
<evidence type="ECO:0000256" key="2">
    <source>
        <dbReference type="ARBA" id="ARBA00008974"/>
    </source>
</evidence>
<evidence type="ECO:0000313" key="11">
    <source>
        <dbReference type="EMBL" id="KAJ5311064.1"/>
    </source>
</evidence>
<evidence type="ECO:0000256" key="7">
    <source>
        <dbReference type="ARBA" id="ARBA00023136"/>
    </source>
</evidence>
<evidence type="ECO:0000256" key="6">
    <source>
        <dbReference type="ARBA" id="ARBA00022989"/>
    </source>
</evidence>
<feature type="transmembrane region" description="Helical" evidence="10">
    <location>
        <begin position="223"/>
        <end position="242"/>
    </location>
</feature>
<dbReference type="GO" id="GO:0022857">
    <property type="term" value="F:transmembrane transporter activity"/>
    <property type="evidence" value="ECO:0007669"/>
    <property type="project" value="InterPro"/>
</dbReference>
<dbReference type="PIRSF" id="PIRSF002744">
    <property type="entry name" value="Pur-cyt_permease"/>
    <property type="match status" value="1"/>
</dbReference>
<protein>
    <submittedName>
        <fullName evidence="11">Uncharacterized protein</fullName>
    </submittedName>
</protein>
<feature type="compositionally biased region" description="Basic and acidic residues" evidence="9">
    <location>
        <begin position="8"/>
        <end position="20"/>
    </location>
</feature>
<feature type="transmembrane region" description="Helical" evidence="10">
    <location>
        <begin position="190"/>
        <end position="216"/>
    </location>
</feature>
<keyword evidence="7 8" id="KW-0472">Membrane</keyword>
<feature type="transmembrane region" description="Helical" evidence="10">
    <location>
        <begin position="488"/>
        <end position="507"/>
    </location>
</feature>
<evidence type="ECO:0000313" key="12">
    <source>
        <dbReference type="Proteomes" id="UP001147746"/>
    </source>
</evidence>
<keyword evidence="6 10" id="KW-1133">Transmembrane helix</keyword>
<proteinExistence type="inferred from homology"/>
<keyword evidence="4" id="KW-0597">Phosphoprotein</keyword>
<feature type="transmembrane region" description="Helical" evidence="10">
    <location>
        <begin position="341"/>
        <end position="360"/>
    </location>
</feature>
<feature type="transmembrane region" description="Helical" evidence="10">
    <location>
        <begin position="381"/>
        <end position="402"/>
    </location>
</feature>
<evidence type="ECO:0000256" key="4">
    <source>
        <dbReference type="ARBA" id="ARBA00022553"/>
    </source>
</evidence>
<dbReference type="GO" id="GO:0000329">
    <property type="term" value="C:fungal-type vacuole membrane"/>
    <property type="evidence" value="ECO:0007669"/>
    <property type="project" value="TreeGrafter"/>
</dbReference>
<feature type="transmembrane region" description="Helical" evidence="10">
    <location>
        <begin position="160"/>
        <end position="184"/>
    </location>
</feature>
<dbReference type="PANTHER" id="PTHR31806">
    <property type="entry name" value="PURINE-CYTOSINE PERMEASE FCY2-RELATED"/>
    <property type="match status" value="1"/>
</dbReference>
<feature type="region of interest" description="Disordered" evidence="9">
    <location>
        <begin position="1"/>
        <end position="20"/>
    </location>
</feature>
<comment type="similarity">
    <text evidence="2 8">Belongs to the purine-cytosine permease (2.A.39) family.</text>
</comment>
<dbReference type="Gene3D" id="1.10.4160.10">
    <property type="entry name" value="Hydantoin permease"/>
    <property type="match status" value="1"/>
</dbReference>
<evidence type="ECO:0000256" key="10">
    <source>
        <dbReference type="SAM" id="Phobius"/>
    </source>
</evidence>
<comment type="caution">
    <text evidence="11">The sequence shown here is derived from an EMBL/GenBank/DDBJ whole genome shotgun (WGS) entry which is preliminary data.</text>
</comment>
<dbReference type="OrthoDB" id="2116389at2759"/>
<feature type="transmembrane region" description="Helical" evidence="10">
    <location>
        <begin position="257"/>
        <end position="278"/>
    </location>
</feature>
<feature type="transmembrane region" description="Helical" evidence="10">
    <location>
        <begin position="86"/>
        <end position="105"/>
    </location>
</feature>
<dbReference type="FunFam" id="1.10.4160.10:FF:000002">
    <property type="entry name" value="Purine-cytosine permease fcyB"/>
    <property type="match status" value="1"/>
</dbReference>
<gene>
    <name evidence="11" type="ORF">N7476_006924</name>
</gene>
<evidence type="ECO:0000256" key="3">
    <source>
        <dbReference type="ARBA" id="ARBA00022448"/>
    </source>
</evidence>
<feature type="transmembrane region" description="Helical" evidence="10">
    <location>
        <begin position="408"/>
        <end position="426"/>
    </location>
</feature>
<dbReference type="GO" id="GO:0005886">
    <property type="term" value="C:plasma membrane"/>
    <property type="evidence" value="ECO:0007669"/>
    <property type="project" value="TreeGrafter"/>
</dbReference>
<dbReference type="InterPro" id="IPR026030">
    <property type="entry name" value="Pur-cyt_permease_Fcy2/21/22"/>
</dbReference>
<organism evidence="11 12">
    <name type="scientific">Penicillium atrosanguineum</name>
    <dbReference type="NCBI Taxonomy" id="1132637"/>
    <lineage>
        <taxon>Eukaryota</taxon>
        <taxon>Fungi</taxon>
        <taxon>Dikarya</taxon>
        <taxon>Ascomycota</taxon>
        <taxon>Pezizomycotina</taxon>
        <taxon>Eurotiomycetes</taxon>
        <taxon>Eurotiomycetidae</taxon>
        <taxon>Eurotiales</taxon>
        <taxon>Aspergillaceae</taxon>
        <taxon>Penicillium</taxon>
    </lineage>
</organism>
<feature type="transmembrane region" description="Helical" evidence="10">
    <location>
        <begin position="287"/>
        <end position="309"/>
    </location>
</feature>
<keyword evidence="12" id="KW-1185">Reference proteome</keyword>
<accession>A0A9W9U3G0</accession>
<reference evidence="11" key="1">
    <citation type="submission" date="2022-12" db="EMBL/GenBank/DDBJ databases">
        <authorList>
            <person name="Petersen C."/>
        </authorList>
    </citation>
    <scope>NUCLEOTIDE SEQUENCE</scope>
    <source>
        <strain evidence="11">IBT 21472</strain>
    </source>
</reference>
<evidence type="ECO:0000256" key="9">
    <source>
        <dbReference type="SAM" id="MobiDB-lite"/>
    </source>
</evidence>